<feature type="domain" description="Dienelactone hydrolase" evidence="1">
    <location>
        <begin position="50"/>
        <end position="299"/>
    </location>
</feature>
<accession>A0A1A5ZWY4</accession>
<evidence type="ECO:0000313" key="2">
    <source>
        <dbReference type="EMBL" id="OBR82321.1"/>
    </source>
</evidence>
<dbReference type="EMBL" id="KI894035">
    <property type="protein sequence ID" value="OBR82321.1"/>
    <property type="molecule type" value="Genomic_DNA"/>
</dbReference>
<dbReference type="InterPro" id="IPR002925">
    <property type="entry name" value="Dienelactn_hydro"/>
</dbReference>
<dbReference type="AlphaFoldDB" id="A0A1A5ZWY4"/>
<dbReference type="VEuPathDB" id="FungiDB:I303_07080"/>
<dbReference type="STRING" id="1296121.A0A1A5ZWY4"/>
<dbReference type="InterPro" id="IPR029058">
    <property type="entry name" value="AB_hydrolase_fold"/>
</dbReference>
<dbReference type="KEGG" id="kdj:28970779"/>
<dbReference type="OrthoDB" id="10019231at2759"/>
<evidence type="ECO:0000313" key="4">
    <source>
        <dbReference type="Proteomes" id="UP000078595"/>
    </source>
</evidence>
<reference evidence="3" key="2">
    <citation type="submission" date="2013-07" db="EMBL/GenBank/DDBJ databases">
        <authorList>
            <consortium name="The Broad Institute Genome Sequencing Platform"/>
            <person name="Cuomo C."/>
            <person name="Litvintseva A."/>
            <person name="Chen Y."/>
            <person name="Heitman J."/>
            <person name="Sun S."/>
            <person name="Springer D."/>
            <person name="Dromer F."/>
            <person name="Young S.K."/>
            <person name="Zeng Q."/>
            <person name="Gargeya S."/>
            <person name="Fitzgerald M."/>
            <person name="Abouelleil A."/>
            <person name="Alvarado L."/>
            <person name="Berlin A.M."/>
            <person name="Chapman S.B."/>
            <person name="Dewar J."/>
            <person name="Goldberg J."/>
            <person name="Griggs A."/>
            <person name="Gujja S."/>
            <person name="Hansen M."/>
            <person name="Howarth C."/>
            <person name="Imamovic A."/>
            <person name="Larimer J."/>
            <person name="McCowan C."/>
            <person name="Murphy C."/>
            <person name="Pearson M."/>
            <person name="Priest M."/>
            <person name="Roberts A."/>
            <person name="Saif S."/>
            <person name="Shea T."/>
            <person name="Sykes S."/>
            <person name="Wortman J."/>
            <person name="Nusbaum C."/>
            <person name="Birren B."/>
        </authorList>
    </citation>
    <scope>NUCLEOTIDE SEQUENCE</scope>
    <source>
        <strain evidence="3">CBS 10117</strain>
    </source>
</reference>
<reference evidence="3" key="3">
    <citation type="submission" date="2024-02" db="EMBL/GenBank/DDBJ databases">
        <title>Comparative genomics of Cryptococcus and Kwoniella reveals pathogenesis evolution and contrasting modes of karyotype evolution via chromosome fusion or intercentromeric recombination.</title>
        <authorList>
            <person name="Coelho M.A."/>
            <person name="David-Palma M."/>
            <person name="Shea T."/>
            <person name="Bowers K."/>
            <person name="McGinley-Smith S."/>
            <person name="Mohammad A.W."/>
            <person name="Gnirke A."/>
            <person name="Yurkov A.M."/>
            <person name="Nowrousian M."/>
            <person name="Sun S."/>
            <person name="Cuomo C.A."/>
            <person name="Heitman J."/>
        </authorList>
    </citation>
    <scope>NUCLEOTIDE SEQUENCE</scope>
    <source>
        <strain evidence="3">CBS 10117</strain>
    </source>
</reference>
<dbReference type="Gene3D" id="3.40.50.1820">
    <property type="entry name" value="alpha/beta hydrolase"/>
    <property type="match status" value="1"/>
</dbReference>
<proteinExistence type="predicted"/>
<dbReference type="Proteomes" id="UP000078595">
    <property type="component" value="Chromosome 11"/>
</dbReference>
<dbReference type="PANTHER" id="PTHR17630">
    <property type="entry name" value="DIENELACTONE HYDROLASE"/>
    <property type="match status" value="1"/>
</dbReference>
<keyword evidence="4" id="KW-1185">Reference proteome</keyword>
<dbReference type="RefSeq" id="XP_018260163.1">
    <property type="nucleotide sequence ID" value="XM_018410354.1"/>
</dbReference>
<name>A0A1A5ZWY4_9TREE</name>
<dbReference type="Pfam" id="PF01738">
    <property type="entry name" value="DLH"/>
    <property type="match status" value="1"/>
</dbReference>
<dbReference type="SUPFAM" id="SSF53474">
    <property type="entry name" value="alpha/beta-Hydrolases"/>
    <property type="match status" value="1"/>
</dbReference>
<dbReference type="GO" id="GO:0016787">
    <property type="term" value="F:hydrolase activity"/>
    <property type="evidence" value="ECO:0007669"/>
    <property type="project" value="InterPro"/>
</dbReference>
<organism evidence="2">
    <name type="scientific">Kwoniella dejecticola CBS 10117</name>
    <dbReference type="NCBI Taxonomy" id="1296121"/>
    <lineage>
        <taxon>Eukaryota</taxon>
        <taxon>Fungi</taxon>
        <taxon>Dikarya</taxon>
        <taxon>Basidiomycota</taxon>
        <taxon>Agaricomycotina</taxon>
        <taxon>Tremellomycetes</taxon>
        <taxon>Tremellales</taxon>
        <taxon>Cryptococcaceae</taxon>
        <taxon>Kwoniella</taxon>
    </lineage>
</organism>
<dbReference type="PANTHER" id="PTHR17630:SF44">
    <property type="entry name" value="PROTEIN AIM2"/>
    <property type="match status" value="1"/>
</dbReference>
<evidence type="ECO:0000313" key="3">
    <source>
        <dbReference type="EMBL" id="WWC65973.1"/>
    </source>
</evidence>
<evidence type="ECO:0000259" key="1">
    <source>
        <dbReference type="Pfam" id="PF01738"/>
    </source>
</evidence>
<protein>
    <recommendedName>
        <fullName evidence="1">Dienelactone hydrolase domain-containing protein</fullName>
    </recommendedName>
</protein>
<sequence length="304" mass="33999">MVLIPISPCCLKGGVLTGETRGRMEPKTVDRKISRYHTFPVGGEGAVRDKQKAVVLFTDPGGLGTPNPKIIADALAEALKLNVYVPEYFPKTLPHELIDGVAPIYPDEYANRSWLYTIWLWITTLWKIRNYLPMMLSPNTQIPLAQAALNDLKAEGYTSLGAIGYCRGAAIILHLMSIAQTNRTNSDSNSSSEQIQDGSSILDIGVLCHPSPERKTYGNITKPTSWQLPDHDPFMTFKEIAYLRPILEKKQEEEGIDFEVVVHKDTVHGFASRPTLDHEPTKEAFENANQNAVNFFNKHFFGKE</sequence>
<dbReference type="EMBL" id="CP144540">
    <property type="protein sequence ID" value="WWC65973.1"/>
    <property type="molecule type" value="Genomic_DNA"/>
</dbReference>
<reference evidence="2" key="1">
    <citation type="submission" date="2013-07" db="EMBL/GenBank/DDBJ databases">
        <title>The Genome Sequence of Cryptococcus dejecticola CBS10117.</title>
        <authorList>
            <consortium name="The Broad Institute Genome Sequencing Platform"/>
            <person name="Cuomo C."/>
            <person name="Litvintseva A."/>
            <person name="Chen Y."/>
            <person name="Heitman J."/>
            <person name="Sun S."/>
            <person name="Springer D."/>
            <person name="Dromer F."/>
            <person name="Young S.K."/>
            <person name="Zeng Q."/>
            <person name="Gargeya S."/>
            <person name="Fitzgerald M."/>
            <person name="Abouelleil A."/>
            <person name="Alvarado L."/>
            <person name="Berlin A.M."/>
            <person name="Chapman S.B."/>
            <person name="Dewar J."/>
            <person name="Goldberg J."/>
            <person name="Griggs A."/>
            <person name="Gujja S."/>
            <person name="Hansen M."/>
            <person name="Howarth C."/>
            <person name="Imamovic A."/>
            <person name="Larimer J."/>
            <person name="McCowan C."/>
            <person name="Murphy C."/>
            <person name="Pearson M."/>
            <person name="Priest M."/>
            <person name="Roberts A."/>
            <person name="Saif S."/>
            <person name="Shea T."/>
            <person name="Sykes S."/>
            <person name="Wortman J."/>
            <person name="Nusbaum C."/>
            <person name="Birren B."/>
        </authorList>
    </citation>
    <scope>NUCLEOTIDE SEQUENCE [LARGE SCALE GENOMIC DNA]</scope>
    <source>
        <strain evidence="2">CBS 10117</strain>
    </source>
</reference>
<dbReference type="GeneID" id="28970779"/>
<gene>
    <name evidence="2" type="ORF">I303_07080</name>
    <name evidence="3" type="ORF">I303_108595</name>
</gene>